<evidence type="ECO:0000313" key="4">
    <source>
        <dbReference type="Proteomes" id="UP000789706"/>
    </source>
</evidence>
<name>A0A9N9CIZ7_9GLOM</name>
<dbReference type="InterPro" id="IPR009269">
    <property type="entry name" value="NKAP_C"/>
</dbReference>
<dbReference type="GO" id="GO:0003682">
    <property type="term" value="F:chromatin binding"/>
    <property type="evidence" value="ECO:0007669"/>
    <property type="project" value="InterPro"/>
</dbReference>
<dbReference type="InterPro" id="IPR040466">
    <property type="entry name" value="NKAP"/>
</dbReference>
<dbReference type="EMBL" id="CAJVPK010001902">
    <property type="protein sequence ID" value="CAG8601712.1"/>
    <property type="molecule type" value="Genomic_DNA"/>
</dbReference>
<organism evidence="3 4">
    <name type="scientific">Diversispora eburnea</name>
    <dbReference type="NCBI Taxonomy" id="1213867"/>
    <lineage>
        <taxon>Eukaryota</taxon>
        <taxon>Fungi</taxon>
        <taxon>Fungi incertae sedis</taxon>
        <taxon>Mucoromycota</taxon>
        <taxon>Glomeromycotina</taxon>
        <taxon>Glomeromycetes</taxon>
        <taxon>Diversisporales</taxon>
        <taxon>Diversisporaceae</taxon>
        <taxon>Diversispora</taxon>
    </lineage>
</organism>
<dbReference type="OrthoDB" id="273141at2759"/>
<dbReference type="PANTHER" id="PTHR13087:SF0">
    <property type="entry name" value="NFKB ACTIVATING PROTEIN LIKE"/>
    <property type="match status" value="1"/>
</dbReference>
<comment type="similarity">
    <text evidence="1">Belongs to the NKAP family.</text>
</comment>
<dbReference type="GO" id="GO:0010468">
    <property type="term" value="P:regulation of gene expression"/>
    <property type="evidence" value="ECO:0007669"/>
    <property type="project" value="TreeGrafter"/>
</dbReference>
<sequence length="84" mass="9473">MIKPVPMNRLIKCCSLLAGESSAMAAYVQEGKLIPRRCEIGLTSNEIQSFEDVGYVMSGSRHHRRMNAVRICKKIKLFSFLLTV</sequence>
<dbReference type="Proteomes" id="UP000789706">
    <property type="component" value="Unassembled WGS sequence"/>
</dbReference>
<keyword evidence="4" id="KW-1185">Reference proteome</keyword>
<dbReference type="AlphaFoldDB" id="A0A9N9CIZ7"/>
<comment type="caution">
    <text evidence="3">The sequence shown here is derived from an EMBL/GenBank/DDBJ whole genome shotgun (WGS) entry which is preliminary data.</text>
</comment>
<proteinExistence type="inferred from homology"/>
<dbReference type="GO" id="GO:0005634">
    <property type="term" value="C:nucleus"/>
    <property type="evidence" value="ECO:0007669"/>
    <property type="project" value="TreeGrafter"/>
</dbReference>
<accession>A0A9N9CIZ7</accession>
<dbReference type="Pfam" id="PF06047">
    <property type="entry name" value="Nkap_C"/>
    <property type="match status" value="1"/>
</dbReference>
<feature type="domain" description="NF-kappa-B-activating protein C-terminal" evidence="2">
    <location>
        <begin position="15"/>
        <end position="78"/>
    </location>
</feature>
<evidence type="ECO:0000259" key="2">
    <source>
        <dbReference type="Pfam" id="PF06047"/>
    </source>
</evidence>
<evidence type="ECO:0000256" key="1">
    <source>
        <dbReference type="ARBA" id="ARBA00009313"/>
    </source>
</evidence>
<evidence type="ECO:0000313" key="3">
    <source>
        <dbReference type="EMBL" id="CAG8601712.1"/>
    </source>
</evidence>
<protein>
    <submittedName>
        <fullName evidence="3">7925_t:CDS:1</fullName>
    </submittedName>
</protein>
<dbReference type="PANTHER" id="PTHR13087">
    <property type="entry name" value="NF-KAPPA B ACTIVATING PROTEIN"/>
    <property type="match status" value="1"/>
</dbReference>
<reference evidence="3" key="1">
    <citation type="submission" date="2021-06" db="EMBL/GenBank/DDBJ databases">
        <authorList>
            <person name="Kallberg Y."/>
            <person name="Tangrot J."/>
            <person name="Rosling A."/>
        </authorList>
    </citation>
    <scope>NUCLEOTIDE SEQUENCE</scope>
    <source>
        <strain evidence="3">AZ414A</strain>
    </source>
</reference>
<gene>
    <name evidence="3" type="ORF">DEBURN_LOCUS9554</name>
</gene>